<feature type="domain" description="PDZ" evidence="4">
    <location>
        <begin position="287"/>
        <end position="359"/>
    </location>
</feature>
<dbReference type="InterPro" id="IPR016130">
    <property type="entry name" value="Tyr_Pase_AS"/>
</dbReference>
<proteinExistence type="predicted"/>
<name>A0A0X3P4B6_SCHSO</name>
<feature type="region of interest" description="Disordered" evidence="1">
    <location>
        <begin position="410"/>
        <end position="456"/>
    </location>
</feature>
<feature type="region of interest" description="Disordered" evidence="1">
    <location>
        <begin position="138"/>
        <end position="192"/>
    </location>
</feature>
<dbReference type="Pfam" id="PF00102">
    <property type="entry name" value="Y_phosphatase"/>
    <property type="match status" value="1"/>
</dbReference>
<dbReference type="PROSITE" id="PS50106">
    <property type="entry name" value="PDZ"/>
    <property type="match status" value="1"/>
</dbReference>
<dbReference type="PRINTS" id="PR00700">
    <property type="entry name" value="PRTYPHPHTASE"/>
</dbReference>
<dbReference type="InterPro" id="IPR000242">
    <property type="entry name" value="PTP_cat"/>
</dbReference>
<dbReference type="InterPro" id="IPR029021">
    <property type="entry name" value="Prot-tyrosine_phosphatase-like"/>
</dbReference>
<dbReference type="SMART" id="SM00228">
    <property type="entry name" value="PDZ"/>
    <property type="match status" value="1"/>
</dbReference>
<accession>A0A0X3P4B6</accession>
<feature type="compositionally biased region" description="Polar residues" evidence="1">
    <location>
        <begin position="643"/>
        <end position="665"/>
    </location>
</feature>
<feature type="compositionally biased region" description="Polar residues" evidence="1">
    <location>
        <begin position="157"/>
        <end position="172"/>
    </location>
</feature>
<dbReference type="Gene3D" id="2.30.42.10">
    <property type="match status" value="1"/>
</dbReference>
<dbReference type="PANTHER" id="PTHR45706:SF4">
    <property type="entry name" value="TYROSINE-PROTEIN PHOSPHATASE"/>
    <property type="match status" value="1"/>
</dbReference>
<dbReference type="InterPro" id="IPR036034">
    <property type="entry name" value="PDZ_sf"/>
</dbReference>
<evidence type="ECO:0000313" key="5">
    <source>
        <dbReference type="EMBL" id="JAP46791.1"/>
    </source>
</evidence>
<dbReference type="Gene3D" id="3.90.190.10">
    <property type="entry name" value="Protein tyrosine phosphatase superfamily"/>
    <property type="match status" value="1"/>
</dbReference>
<evidence type="ECO:0000259" key="4">
    <source>
        <dbReference type="PROSITE" id="PS50106"/>
    </source>
</evidence>
<dbReference type="EMBL" id="GEEE01016434">
    <property type="protein sequence ID" value="JAP46791.1"/>
    <property type="molecule type" value="Transcribed_RNA"/>
</dbReference>
<feature type="compositionally biased region" description="Polar residues" evidence="1">
    <location>
        <begin position="438"/>
        <end position="447"/>
    </location>
</feature>
<dbReference type="InterPro" id="IPR001478">
    <property type="entry name" value="PDZ"/>
</dbReference>
<sequence length="796" mass="88939">MDRRNLFLEDSFSDVSSISGRNTAPTDMSSSPEYVERRLADAVSHASSPMFSEALQFWAGLDRKTAVTLDRQVSVGIGRKISDCPALPNFRHYDLKSNERNRLNGCSSTSYRRCTSSFGHCSDIDLINQADETLICSRNGKPPPMSGWGRKAPKITPAQSVGPSDGRTSAFSDGTAEPSTAGADDSSDVDVQSTMQEVISRTNSRCSSRAQTPSSVSSTLSDVFMSPRRKYSTANRPEVIYVNLNTPTNSPEKNGTEFSEQERKISVASTVSSFDITNNDLEDGLVRVQIQPNSKGQFGFNFKGGADHGTPVLVSRVSSEMPAGMCIPRLNEGDQILFINGRDISKHTHDQVVNFIRAATEAHSGVLELLVQPRVYLAETIADKFGGRQIPDTGDAPPLPPKCLPEFKCSPSPPSPSWMPKSAQGFRPRPTNKPRLNGSVTARASRSGTRKPDITNTERLYQSIQELERGIEDGTIVMEFDRLERRLPTATTVDAKTHSNLSKNRYRDISPYDQTRVRIQGFSGDYINASFVKMELPKSDETNEYIAAQGPLPNTCIDFWQMCWEQNTHIIVMLTSVTEHGRDKCHKYWPALNKSFEFSWTYSKALPGYPKNPGRRYQMRIATLREEENNDFAYREFQLSRGFSNTSSRSGDMTSPQLDQVTSPRVLNGTPVENGFEARRLIQLQFINWPDHGVPDDPAHLITFVEKFRSLRGDRKVAAVVHCSAGIGRTGVVILLDTAIDLIKAGHAVFPLELVRQMRYYREMLIQTSAQFKFACESIVKYYYDFVRKRLPSSTR</sequence>
<evidence type="ECO:0000259" key="2">
    <source>
        <dbReference type="PROSITE" id="PS50055"/>
    </source>
</evidence>
<dbReference type="PROSITE" id="PS50056">
    <property type="entry name" value="TYR_PHOSPHATASE_2"/>
    <property type="match status" value="1"/>
</dbReference>
<organism evidence="5">
    <name type="scientific">Schistocephalus solidus</name>
    <name type="common">Tapeworm</name>
    <dbReference type="NCBI Taxonomy" id="70667"/>
    <lineage>
        <taxon>Eukaryota</taxon>
        <taxon>Metazoa</taxon>
        <taxon>Spiralia</taxon>
        <taxon>Lophotrochozoa</taxon>
        <taxon>Platyhelminthes</taxon>
        <taxon>Cestoda</taxon>
        <taxon>Eucestoda</taxon>
        <taxon>Diphyllobothriidea</taxon>
        <taxon>Diphyllobothriidae</taxon>
        <taxon>Schistocephalus</taxon>
    </lineage>
</organism>
<dbReference type="InterPro" id="IPR000387">
    <property type="entry name" value="Tyr_Pase_dom"/>
</dbReference>
<dbReference type="AlphaFoldDB" id="A0A0X3P4B6"/>
<dbReference type="SMART" id="SM00194">
    <property type="entry name" value="PTPc"/>
    <property type="match status" value="1"/>
</dbReference>
<reference evidence="5" key="1">
    <citation type="submission" date="2016-01" db="EMBL/GenBank/DDBJ databases">
        <title>Reference transcriptome for the parasite Schistocephalus solidus: insights into the molecular evolution of parasitism.</title>
        <authorList>
            <person name="Hebert F.O."/>
            <person name="Grambauer S."/>
            <person name="Barber I."/>
            <person name="Landry C.R."/>
            <person name="Aubin-Horth N."/>
        </authorList>
    </citation>
    <scope>NUCLEOTIDE SEQUENCE</scope>
</reference>
<evidence type="ECO:0008006" key="6">
    <source>
        <dbReference type="Google" id="ProtNLM"/>
    </source>
</evidence>
<dbReference type="CDD" id="cd06706">
    <property type="entry name" value="PDZ_PTPN3-4-like"/>
    <property type="match status" value="1"/>
</dbReference>
<dbReference type="GO" id="GO:0004725">
    <property type="term" value="F:protein tyrosine phosphatase activity"/>
    <property type="evidence" value="ECO:0007669"/>
    <property type="project" value="InterPro"/>
</dbReference>
<dbReference type="PROSITE" id="PS00383">
    <property type="entry name" value="TYR_PHOSPHATASE_1"/>
    <property type="match status" value="1"/>
</dbReference>
<feature type="domain" description="Tyrosine-protein phosphatase" evidence="2">
    <location>
        <begin position="476"/>
        <end position="782"/>
    </location>
</feature>
<evidence type="ECO:0000259" key="3">
    <source>
        <dbReference type="PROSITE" id="PS50056"/>
    </source>
</evidence>
<feature type="region of interest" description="Disordered" evidence="1">
    <location>
        <begin position="643"/>
        <end position="666"/>
    </location>
</feature>
<dbReference type="SUPFAM" id="SSF50156">
    <property type="entry name" value="PDZ domain-like"/>
    <property type="match status" value="1"/>
</dbReference>
<dbReference type="SUPFAM" id="SSF52799">
    <property type="entry name" value="(Phosphotyrosine protein) phosphatases II"/>
    <property type="match status" value="1"/>
</dbReference>
<dbReference type="InterPro" id="IPR003595">
    <property type="entry name" value="Tyr_Pase_cat"/>
</dbReference>
<evidence type="ECO:0000256" key="1">
    <source>
        <dbReference type="SAM" id="MobiDB-lite"/>
    </source>
</evidence>
<dbReference type="SMART" id="SM00404">
    <property type="entry name" value="PTPc_motif"/>
    <property type="match status" value="1"/>
</dbReference>
<gene>
    <name evidence="5" type="ORF">TR153122</name>
</gene>
<dbReference type="Pfam" id="PF00595">
    <property type="entry name" value="PDZ"/>
    <property type="match status" value="1"/>
</dbReference>
<feature type="domain" description="Tyrosine specific protein phosphatases" evidence="3">
    <location>
        <begin position="699"/>
        <end position="773"/>
    </location>
</feature>
<dbReference type="PANTHER" id="PTHR45706">
    <property type="entry name" value="TYROSINE-PROTEIN PHOSPHATASE"/>
    <property type="match status" value="1"/>
</dbReference>
<dbReference type="PROSITE" id="PS50055">
    <property type="entry name" value="TYR_PHOSPHATASE_PTP"/>
    <property type="match status" value="1"/>
</dbReference>
<protein>
    <recommendedName>
        <fullName evidence="6">Tyrosine-protein phosphatase non-receptor type 4</fullName>
    </recommendedName>
</protein>